<dbReference type="AlphaFoldDB" id="A0A9P8G6M1"/>
<dbReference type="EMBL" id="JAHFYH010000216">
    <property type="protein sequence ID" value="KAH0209786.1"/>
    <property type="molecule type" value="Genomic_DNA"/>
</dbReference>
<evidence type="ECO:0000313" key="1">
    <source>
        <dbReference type="EMBL" id="KAH0209786.1"/>
    </source>
</evidence>
<accession>A0A9P8G6M1</accession>
<comment type="caution">
    <text evidence="1">The sequence shown here is derived from an EMBL/GenBank/DDBJ whole genome shotgun (WGS) entry which is preliminary data.</text>
</comment>
<protein>
    <submittedName>
        <fullName evidence="1">Uncharacterized protein</fullName>
    </submittedName>
</protein>
<reference evidence="1" key="1">
    <citation type="journal article" date="2021" name="J Fungi (Basel)">
        <title>Virulence traits and population genomics of the black yeast Aureobasidium melanogenum.</title>
        <authorList>
            <person name="Cernosa A."/>
            <person name="Sun X."/>
            <person name="Gostincar C."/>
            <person name="Fang C."/>
            <person name="Gunde-Cimerman N."/>
            <person name="Song Z."/>
        </authorList>
    </citation>
    <scope>NUCLEOTIDE SEQUENCE</scope>
    <source>
        <strain evidence="1">EXF-8016</strain>
    </source>
</reference>
<name>A0A9P8G6M1_AURME</name>
<organism evidence="1 2">
    <name type="scientific">Aureobasidium melanogenum</name>
    <name type="common">Aureobasidium pullulans var. melanogenum</name>
    <dbReference type="NCBI Taxonomy" id="46634"/>
    <lineage>
        <taxon>Eukaryota</taxon>
        <taxon>Fungi</taxon>
        <taxon>Dikarya</taxon>
        <taxon>Ascomycota</taxon>
        <taxon>Pezizomycotina</taxon>
        <taxon>Dothideomycetes</taxon>
        <taxon>Dothideomycetidae</taxon>
        <taxon>Dothideales</taxon>
        <taxon>Saccotheciaceae</taxon>
        <taxon>Aureobasidium</taxon>
    </lineage>
</organism>
<evidence type="ECO:0000313" key="2">
    <source>
        <dbReference type="Proteomes" id="UP000767238"/>
    </source>
</evidence>
<dbReference type="Proteomes" id="UP000767238">
    <property type="component" value="Unassembled WGS sequence"/>
</dbReference>
<feature type="non-terminal residue" evidence="1">
    <location>
        <position position="143"/>
    </location>
</feature>
<gene>
    <name evidence="1" type="ORF">KCV03_g10261</name>
</gene>
<sequence>MFGILDLQQHHKKTYLIRNDLVKLAVAEEIVRNLSQRVIEIMTVEPDTVKCLENLLETIDREESVPGLPAIFAERERADKTFPTSYQASSEPAPRTDEMFCNSNKIACTELEQLLSVAISRALSQESEGEVVTPVAALKVLEC</sequence>
<proteinExistence type="predicted"/>
<reference evidence="1" key="2">
    <citation type="submission" date="2021-08" db="EMBL/GenBank/DDBJ databases">
        <authorList>
            <person name="Gostincar C."/>
            <person name="Sun X."/>
            <person name="Song Z."/>
            <person name="Gunde-Cimerman N."/>
        </authorList>
    </citation>
    <scope>NUCLEOTIDE SEQUENCE</scope>
    <source>
        <strain evidence="1">EXF-8016</strain>
    </source>
</reference>